<evidence type="ECO:0000313" key="2">
    <source>
        <dbReference type="Proteomes" id="UP000327044"/>
    </source>
</evidence>
<gene>
    <name evidence="1" type="ORF">PPYR_00216</name>
</gene>
<dbReference type="EMBL" id="VVIM01000001">
    <property type="protein sequence ID" value="KAB0803246.1"/>
    <property type="molecule type" value="Genomic_DNA"/>
</dbReference>
<protein>
    <recommendedName>
        <fullName evidence="3">Nuclease HARBI1</fullName>
    </recommendedName>
</protein>
<evidence type="ECO:0008006" key="3">
    <source>
        <dbReference type="Google" id="ProtNLM"/>
    </source>
</evidence>
<dbReference type="InParanoid" id="A0A5N4B110"/>
<dbReference type="PANTHER" id="PTHR22930">
    <property type="match status" value="1"/>
</dbReference>
<organism evidence="1 2">
    <name type="scientific">Photinus pyralis</name>
    <name type="common">Common eastern firefly</name>
    <name type="synonym">Lampyris pyralis</name>
    <dbReference type="NCBI Taxonomy" id="7054"/>
    <lineage>
        <taxon>Eukaryota</taxon>
        <taxon>Metazoa</taxon>
        <taxon>Ecdysozoa</taxon>
        <taxon>Arthropoda</taxon>
        <taxon>Hexapoda</taxon>
        <taxon>Insecta</taxon>
        <taxon>Pterygota</taxon>
        <taxon>Neoptera</taxon>
        <taxon>Endopterygota</taxon>
        <taxon>Coleoptera</taxon>
        <taxon>Polyphaga</taxon>
        <taxon>Elateriformia</taxon>
        <taxon>Elateroidea</taxon>
        <taxon>Lampyridae</taxon>
        <taxon>Lampyrinae</taxon>
        <taxon>Photinus</taxon>
    </lineage>
</organism>
<dbReference type="InterPro" id="IPR045249">
    <property type="entry name" value="HARBI1-like"/>
</dbReference>
<reference evidence="1 2" key="1">
    <citation type="journal article" date="2018" name="Elife">
        <title>Firefly genomes illuminate parallel origins of bioluminescence in beetles.</title>
        <authorList>
            <person name="Fallon T.R."/>
            <person name="Lower S.E."/>
            <person name="Chang C.H."/>
            <person name="Bessho-Uehara M."/>
            <person name="Martin G.J."/>
            <person name="Bewick A.J."/>
            <person name="Behringer M."/>
            <person name="Debat H.J."/>
            <person name="Wong I."/>
            <person name="Day J.C."/>
            <person name="Suvorov A."/>
            <person name="Silva C.J."/>
            <person name="Stanger-Hall K.F."/>
            <person name="Hall D.W."/>
            <person name="Schmitz R.J."/>
            <person name="Nelson D.R."/>
            <person name="Lewis S.M."/>
            <person name="Shigenobu S."/>
            <person name="Bybee S.M."/>
            <person name="Larracuente A.M."/>
            <person name="Oba Y."/>
            <person name="Weng J.K."/>
        </authorList>
    </citation>
    <scope>NUCLEOTIDE SEQUENCE [LARGE SCALE GENOMIC DNA]</scope>
    <source>
        <strain evidence="1">1611_PpyrPB1</strain>
        <tissue evidence="1">Whole body</tissue>
    </source>
</reference>
<name>A0A5N4B110_PHOPY</name>
<dbReference type="Proteomes" id="UP000327044">
    <property type="component" value="Unassembled WGS sequence"/>
</dbReference>
<comment type="caution">
    <text evidence="1">The sequence shown here is derived from an EMBL/GenBank/DDBJ whole genome shotgun (WGS) entry which is preliminary data.</text>
</comment>
<evidence type="ECO:0000313" key="1">
    <source>
        <dbReference type="EMBL" id="KAB0803246.1"/>
    </source>
</evidence>
<keyword evidence="2" id="KW-1185">Reference proteome</keyword>
<proteinExistence type="predicted"/>
<dbReference type="AlphaFoldDB" id="A0A5N4B110"/>
<accession>A0A5N4B110</accession>
<sequence length="209" mass="24194">MELEDVILWDQIINNIQDAEQEQQLERETFIRKNPFLLSDQKFVKLFRLTKPLMRDVIETLTPHLQQPTRRSALSVETKVLATVRFLATGSYQELTGSSEYVGISQASMSRCISEVCEALNAPEVFNAWVHFPRNLADFESLRRRFYDKYHFPGVIGCIDCTHIAIIAPFVEDAEHPERAYINRKNYHSLNVQLVICSADLIMHVVPFH</sequence>
<dbReference type="PANTHER" id="PTHR22930:SF289">
    <property type="entry name" value="DDE TNP4 DOMAIN-CONTAINING PROTEIN-RELATED"/>
    <property type="match status" value="1"/>
</dbReference>